<dbReference type="Proteomes" id="UP000183018">
    <property type="component" value="Unassembled WGS sequence"/>
</dbReference>
<dbReference type="InterPro" id="IPR006419">
    <property type="entry name" value="NMN_transpt_PnuC"/>
</dbReference>
<evidence type="ECO:0000256" key="10">
    <source>
        <dbReference type="SAM" id="Phobius"/>
    </source>
</evidence>
<evidence type="ECO:0000313" key="12">
    <source>
        <dbReference type="Proteomes" id="UP000183018"/>
    </source>
</evidence>
<protein>
    <recommendedName>
        <fullName evidence="4">Nicotinamide riboside transporter PnuC</fullName>
    </recommendedName>
</protein>
<dbReference type="GO" id="GO:0034257">
    <property type="term" value="F:nicotinamide riboside transmembrane transporter activity"/>
    <property type="evidence" value="ECO:0007669"/>
    <property type="project" value="InterPro"/>
</dbReference>
<reference evidence="12" key="1">
    <citation type="submission" date="2016-10" db="EMBL/GenBank/DDBJ databases">
        <authorList>
            <person name="Varghese N."/>
            <person name="Submissions S."/>
        </authorList>
    </citation>
    <scope>NUCLEOTIDE SEQUENCE [LARGE SCALE GENOMIC DNA]</scope>
    <source>
        <strain evidence="12">LMG 22563</strain>
    </source>
</reference>
<evidence type="ECO:0000256" key="3">
    <source>
        <dbReference type="ARBA" id="ARBA00006669"/>
    </source>
</evidence>
<evidence type="ECO:0000313" key="11">
    <source>
        <dbReference type="EMBL" id="SFI70273.1"/>
    </source>
</evidence>
<dbReference type="EMBL" id="FORC01000002">
    <property type="protein sequence ID" value="SFI70273.1"/>
    <property type="molecule type" value="Genomic_DNA"/>
</dbReference>
<evidence type="ECO:0000256" key="9">
    <source>
        <dbReference type="ARBA" id="ARBA00023136"/>
    </source>
</evidence>
<keyword evidence="8 10" id="KW-1133">Transmembrane helix</keyword>
<comment type="similarity">
    <text evidence="3">Belongs to the nicotinamide ribonucleoside (NR) uptake permease (TC 4.B.1) family.</text>
</comment>
<comment type="function">
    <text evidence="1">Required for nicotinamide riboside transport across the inner membrane.</text>
</comment>
<feature type="transmembrane region" description="Helical" evidence="10">
    <location>
        <begin position="88"/>
        <end position="105"/>
    </location>
</feature>
<dbReference type="PANTHER" id="PTHR36122">
    <property type="entry name" value="NICOTINAMIDE RIBOSIDE TRANSPORTER PNUC"/>
    <property type="match status" value="1"/>
</dbReference>
<name>A0A1I3KCT0_9GAMM</name>
<accession>A0A1I3KCT0</accession>
<gene>
    <name evidence="11" type="ORF">SAMN05216602_2426</name>
</gene>
<feature type="transmembrane region" description="Helical" evidence="10">
    <location>
        <begin position="125"/>
        <end position="142"/>
    </location>
</feature>
<feature type="transmembrane region" description="Helical" evidence="10">
    <location>
        <begin position="148"/>
        <end position="168"/>
    </location>
</feature>
<evidence type="ECO:0000256" key="6">
    <source>
        <dbReference type="ARBA" id="ARBA00022475"/>
    </source>
</evidence>
<keyword evidence="9 10" id="KW-0472">Membrane</keyword>
<comment type="subcellular location">
    <subcellularLocation>
        <location evidence="2">Cell membrane</location>
        <topology evidence="2">Multi-pass membrane protein</topology>
    </subcellularLocation>
</comment>
<keyword evidence="5" id="KW-0813">Transport</keyword>
<proteinExistence type="inferred from homology"/>
<feature type="transmembrane region" description="Helical" evidence="10">
    <location>
        <begin position="65"/>
        <end position="82"/>
    </location>
</feature>
<dbReference type="STRING" id="289370.SAMN05216602_2426"/>
<keyword evidence="12" id="KW-1185">Reference proteome</keyword>
<keyword evidence="7 10" id="KW-0812">Transmembrane</keyword>
<keyword evidence="6" id="KW-1003">Cell membrane</keyword>
<dbReference type="Pfam" id="PF04973">
    <property type="entry name" value="NMN_transporter"/>
    <property type="match status" value="1"/>
</dbReference>
<organism evidence="11 12">
    <name type="scientific">Phytopseudomonas argentinensis</name>
    <dbReference type="NCBI Taxonomy" id="289370"/>
    <lineage>
        <taxon>Bacteria</taxon>
        <taxon>Pseudomonadati</taxon>
        <taxon>Pseudomonadota</taxon>
        <taxon>Gammaproteobacteria</taxon>
        <taxon>Pseudomonadales</taxon>
        <taxon>Pseudomonadaceae</taxon>
        <taxon>Phytopseudomonas</taxon>
    </lineage>
</organism>
<dbReference type="GO" id="GO:0005886">
    <property type="term" value="C:plasma membrane"/>
    <property type="evidence" value="ECO:0007669"/>
    <property type="project" value="UniProtKB-SubCell"/>
</dbReference>
<feature type="transmembrane region" description="Helical" evidence="10">
    <location>
        <begin position="197"/>
        <end position="216"/>
    </location>
</feature>
<evidence type="ECO:0000256" key="8">
    <source>
        <dbReference type="ARBA" id="ARBA00022989"/>
    </source>
</evidence>
<evidence type="ECO:0000256" key="1">
    <source>
        <dbReference type="ARBA" id="ARBA00002672"/>
    </source>
</evidence>
<dbReference type="NCBIfam" id="TIGR01528">
    <property type="entry name" value="NMN_trans_PnuC"/>
    <property type="match status" value="1"/>
</dbReference>
<sequence length="227" mass="25531">MAVSICAMLRAGILPGAFHLIFDMAHWRHGCPDKDPLMPSTLELIADIANLIAVLLAARNSVHTWSLGIVGCLLFGWLFFTVQLYADVTLQGFFIVTSVMGWWAWQRGNAGGELPISRTPARALLGYLALAVIVAVAYGLLLHRFTDAYAPLVDSLVLTFSVLAQLLLMRRRLETWYGWLLVNTLAVPLFASRELYLTAGLYGLFWCNAWYGLYRWRRVLQVQERLA</sequence>
<evidence type="ECO:0000256" key="5">
    <source>
        <dbReference type="ARBA" id="ARBA00022448"/>
    </source>
</evidence>
<dbReference type="PANTHER" id="PTHR36122:SF2">
    <property type="entry name" value="NICOTINAMIDE RIBOSIDE TRANSPORTER PNUC"/>
    <property type="match status" value="1"/>
</dbReference>
<evidence type="ECO:0000256" key="4">
    <source>
        <dbReference type="ARBA" id="ARBA00017522"/>
    </source>
</evidence>
<evidence type="ECO:0000256" key="7">
    <source>
        <dbReference type="ARBA" id="ARBA00022692"/>
    </source>
</evidence>
<evidence type="ECO:0000256" key="2">
    <source>
        <dbReference type="ARBA" id="ARBA00004651"/>
    </source>
</evidence>
<dbReference type="AlphaFoldDB" id="A0A1I3KCT0"/>